<keyword evidence="3" id="KW-0274">FAD</keyword>
<keyword evidence="2" id="KW-0285">Flavoprotein</keyword>
<comment type="cofactor">
    <cofactor evidence="1">
        <name>FAD</name>
        <dbReference type="ChEBI" id="CHEBI:57692"/>
    </cofactor>
</comment>
<dbReference type="SUPFAM" id="SSF56176">
    <property type="entry name" value="FAD-binding/transporter-associated domain-like"/>
    <property type="match status" value="1"/>
</dbReference>
<dbReference type="RefSeq" id="WP_066815488.1">
    <property type="nucleotide sequence ID" value="NZ_CP012661.1"/>
</dbReference>
<dbReference type="InterPro" id="IPR006094">
    <property type="entry name" value="Oxid_FAD_bind_N"/>
</dbReference>
<name>A0A159Z691_9RHOB</name>
<dbReference type="OrthoDB" id="9809290at2"/>
<evidence type="ECO:0000313" key="6">
    <source>
        <dbReference type="EMBL" id="AMY70831.1"/>
    </source>
</evidence>
<dbReference type="Gene3D" id="3.30.465.10">
    <property type="match status" value="1"/>
</dbReference>
<dbReference type="Proteomes" id="UP000076128">
    <property type="component" value="Chromosome"/>
</dbReference>
<evidence type="ECO:0000313" key="7">
    <source>
        <dbReference type="Proteomes" id="UP000076128"/>
    </source>
</evidence>
<dbReference type="STRING" id="1335048.AKL17_3607"/>
<gene>
    <name evidence="6" type="ORF">AKL17_3607</name>
</gene>
<dbReference type="GO" id="GO:0022904">
    <property type="term" value="P:respiratory electron transport chain"/>
    <property type="evidence" value="ECO:0007669"/>
    <property type="project" value="TreeGrafter"/>
</dbReference>
<keyword evidence="4" id="KW-0560">Oxidoreductase</keyword>
<dbReference type="InterPro" id="IPR016169">
    <property type="entry name" value="FAD-bd_PCMH_sub2"/>
</dbReference>
<dbReference type="Pfam" id="PF02913">
    <property type="entry name" value="FAD-oxidase_C"/>
    <property type="match status" value="1"/>
</dbReference>
<dbReference type="AlphaFoldDB" id="A0A159Z691"/>
<reference evidence="6 7" key="1">
    <citation type="submission" date="2015-09" db="EMBL/GenBank/DDBJ databases">
        <title>Complete genome sequence of Defluviimonas alba cai42t isolated from an oilfield in Xinjiang.</title>
        <authorList>
            <person name="Geng S."/>
            <person name="Pan X."/>
            <person name="Wu X."/>
        </authorList>
    </citation>
    <scope>NUCLEOTIDE SEQUENCE [LARGE SCALE GENOMIC DNA]</scope>
    <source>
        <strain evidence="7">cai42</strain>
    </source>
</reference>
<organism evidence="6 7">
    <name type="scientific">Frigidibacter mobilis</name>
    <dbReference type="NCBI Taxonomy" id="1335048"/>
    <lineage>
        <taxon>Bacteria</taxon>
        <taxon>Pseudomonadati</taxon>
        <taxon>Pseudomonadota</taxon>
        <taxon>Alphaproteobacteria</taxon>
        <taxon>Rhodobacterales</taxon>
        <taxon>Paracoccaceae</taxon>
        <taxon>Frigidibacter</taxon>
    </lineage>
</organism>
<evidence type="ECO:0000256" key="2">
    <source>
        <dbReference type="ARBA" id="ARBA00022630"/>
    </source>
</evidence>
<dbReference type="PANTHER" id="PTHR43716">
    <property type="entry name" value="D-2-HYDROXYGLUTARATE DEHYDROGENASE, MITOCHONDRIAL"/>
    <property type="match status" value="1"/>
</dbReference>
<dbReference type="Gene3D" id="3.30.70.2190">
    <property type="match status" value="1"/>
</dbReference>
<evidence type="ECO:0000256" key="1">
    <source>
        <dbReference type="ARBA" id="ARBA00001974"/>
    </source>
</evidence>
<dbReference type="EMBL" id="CP012661">
    <property type="protein sequence ID" value="AMY70831.1"/>
    <property type="molecule type" value="Genomic_DNA"/>
</dbReference>
<dbReference type="PROSITE" id="PS51387">
    <property type="entry name" value="FAD_PCMH"/>
    <property type="match status" value="1"/>
</dbReference>
<dbReference type="InterPro" id="IPR036318">
    <property type="entry name" value="FAD-bd_PCMH-like_sf"/>
</dbReference>
<dbReference type="GO" id="GO:0071949">
    <property type="term" value="F:FAD binding"/>
    <property type="evidence" value="ECO:0007669"/>
    <property type="project" value="InterPro"/>
</dbReference>
<dbReference type="InterPro" id="IPR051264">
    <property type="entry name" value="FAD-oxidored/transferase_4"/>
</dbReference>
<proteinExistence type="predicted"/>
<dbReference type="Gene3D" id="3.30.70.2740">
    <property type="match status" value="1"/>
</dbReference>
<dbReference type="Gene3D" id="3.30.43.10">
    <property type="entry name" value="Uridine Diphospho-n-acetylenolpyruvylglucosamine Reductase, domain 2"/>
    <property type="match status" value="1"/>
</dbReference>
<dbReference type="InterPro" id="IPR016166">
    <property type="entry name" value="FAD-bd_PCMH"/>
</dbReference>
<dbReference type="Pfam" id="PF01565">
    <property type="entry name" value="FAD_binding_4"/>
    <property type="match status" value="1"/>
</dbReference>
<dbReference type="SUPFAM" id="SSF55103">
    <property type="entry name" value="FAD-linked oxidases, C-terminal domain"/>
    <property type="match status" value="1"/>
</dbReference>
<sequence length="467" mass="48879">MTVLDDMRAAIGPAAVLTDAADRVRYEQGARYDSGTCLAVLRPADTHEVATCVAIAARHQMRIVPQGANTGLVGGSTPDGSGGELVLSLQRLKGFALDLDNASATVGAGMLLSELNGRLAGEGLFFPIDLGADPSVGGMVATNTGGARFLRHGDVRANVMGLTAVLPDGQVLRLGAGLRKDNTGPDWKQLLIGTSGAFGIVTEAELHLSPLPRETAVALLVPAAPEAVLPLLREAERRFGALLSAFEGMSREAVCAALAHVPSLRDPFAPGPVPDYAILIEIARSSAAAPGEAGLDDLLQAVLSDLIEAEPGLLADARFGRPEHGWALRHALSEGVKAAGRLIAFDLGFRRGDTMRFCAQMREELARTHPEVSVCDFGHIGDGGVHFNLVVPPGSACATDPAAEAALRARIVEVAVRDFGGSFSAEHGIGRRNQKFHDIYADPALRRLSKAILETLGGARLGAARFD</sequence>
<dbReference type="PANTHER" id="PTHR43716:SF1">
    <property type="entry name" value="D-2-HYDROXYGLUTARATE DEHYDROGENASE, MITOCHONDRIAL"/>
    <property type="match status" value="1"/>
</dbReference>
<dbReference type="InterPro" id="IPR016167">
    <property type="entry name" value="FAD-bd_PCMH_sub1"/>
</dbReference>
<dbReference type="KEGG" id="daa:AKL17_3607"/>
<keyword evidence="7" id="KW-1185">Reference proteome</keyword>
<feature type="domain" description="FAD-binding PCMH-type" evidence="5">
    <location>
        <begin position="32"/>
        <end position="211"/>
    </location>
</feature>
<dbReference type="PATRIC" id="fig|1335048.3.peg.3741"/>
<dbReference type="InterPro" id="IPR004113">
    <property type="entry name" value="FAD-bd_oxidored_4_C"/>
</dbReference>
<dbReference type="InterPro" id="IPR016164">
    <property type="entry name" value="FAD-linked_Oxase-like_C"/>
</dbReference>
<accession>A0A159Z691</accession>
<dbReference type="GO" id="GO:0016491">
    <property type="term" value="F:oxidoreductase activity"/>
    <property type="evidence" value="ECO:0007669"/>
    <property type="project" value="UniProtKB-KW"/>
</dbReference>
<protein>
    <submittedName>
        <fullName evidence="6">FAD-dependent oxidoreductase protein</fullName>
    </submittedName>
</protein>
<evidence type="ECO:0000256" key="4">
    <source>
        <dbReference type="ARBA" id="ARBA00023002"/>
    </source>
</evidence>
<evidence type="ECO:0000259" key="5">
    <source>
        <dbReference type="PROSITE" id="PS51387"/>
    </source>
</evidence>
<evidence type="ECO:0000256" key="3">
    <source>
        <dbReference type="ARBA" id="ARBA00022827"/>
    </source>
</evidence>